<keyword evidence="1" id="KW-1133">Transmembrane helix</keyword>
<proteinExistence type="predicted"/>
<reference evidence="2 3" key="1">
    <citation type="journal article" date="2018" name="Front. Microbiol.">
        <title>Genome-Wide Analysis of Corynespora cassiicola Leaf Fall Disease Putative Effectors.</title>
        <authorList>
            <person name="Lopez D."/>
            <person name="Ribeiro S."/>
            <person name="Label P."/>
            <person name="Fumanal B."/>
            <person name="Venisse J.S."/>
            <person name="Kohler A."/>
            <person name="de Oliveira R.R."/>
            <person name="Labutti K."/>
            <person name="Lipzen A."/>
            <person name="Lail K."/>
            <person name="Bauer D."/>
            <person name="Ohm R.A."/>
            <person name="Barry K.W."/>
            <person name="Spatafora J."/>
            <person name="Grigoriev I.V."/>
            <person name="Martin F.M."/>
            <person name="Pujade-Renaud V."/>
        </authorList>
    </citation>
    <scope>NUCLEOTIDE SEQUENCE [LARGE SCALE GENOMIC DNA]</scope>
    <source>
        <strain evidence="2 3">Philippines</strain>
    </source>
</reference>
<dbReference type="EMBL" id="KZ678131">
    <property type="protein sequence ID" value="PSN71043.1"/>
    <property type="molecule type" value="Genomic_DNA"/>
</dbReference>
<evidence type="ECO:0000256" key="1">
    <source>
        <dbReference type="SAM" id="Phobius"/>
    </source>
</evidence>
<dbReference type="AlphaFoldDB" id="A0A2T2P069"/>
<dbReference type="Proteomes" id="UP000240883">
    <property type="component" value="Unassembled WGS sequence"/>
</dbReference>
<organism evidence="2 3">
    <name type="scientific">Corynespora cassiicola Philippines</name>
    <dbReference type="NCBI Taxonomy" id="1448308"/>
    <lineage>
        <taxon>Eukaryota</taxon>
        <taxon>Fungi</taxon>
        <taxon>Dikarya</taxon>
        <taxon>Ascomycota</taxon>
        <taxon>Pezizomycotina</taxon>
        <taxon>Dothideomycetes</taxon>
        <taxon>Pleosporomycetidae</taxon>
        <taxon>Pleosporales</taxon>
        <taxon>Corynesporascaceae</taxon>
        <taxon>Corynespora</taxon>
    </lineage>
</organism>
<feature type="transmembrane region" description="Helical" evidence="1">
    <location>
        <begin position="352"/>
        <end position="374"/>
    </location>
</feature>
<gene>
    <name evidence="2" type="ORF">BS50DRAFT_570448</name>
</gene>
<evidence type="ECO:0000313" key="2">
    <source>
        <dbReference type="EMBL" id="PSN71043.1"/>
    </source>
</evidence>
<name>A0A2T2P069_CORCC</name>
<sequence length="396" mass="45988">MDEYLSFAYPLQQCSDAQLQNLGRALWDWELCGKCSGQPHCKEHECPWFRANRLRKFWAWYRNLTAMYVPELHTSEVALRKHEDIIDIIQLMRSHPDTPRAQLMREYFTKRSQEEGKLPAAVDRLRAFNIVGKILYMVNCACSYQSVEALEYDLETCIWRNDMTANQFIIESFPMNSHPYFSDGEISSKHRNIKSLISAMNLKKKLGLRFEPTSDLKSHLKLDQNHGILYVFDCTAVLKEYLLWSHETSERKKKGMETLPRLLVLEAMDTIHKILFPPGRESHALLSLLVSRHKFDEDCLRYESARYRDEGEVASSYPYFGARLAELYDELQTPTPRGKLHTWLERKSGSRYVMMVTMVGVLIAIVIGLLSLGVSGFQAWVTYQQWKHPISGDSTS</sequence>
<accession>A0A2T2P069</accession>
<dbReference type="STRING" id="1448308.A0A2T2P069"/>
<protein>
    <submittedName>
        <fullName evidence="2">Uncharacterized protein</fullName>
    </submittedName>
</protein>
<dbReference type="OrthoDB" id="5428890at2759"/>
<keyword evidence="1" id="KW-0812">Transmembrane</keyword>
<keyword evidence="3" id="KW-1185">Reference proteome</keyword>
<evidence type="ECO:0000313" key="3">
    <source>
        <dbReference type="Proteomes" id="UP000240883"/>
    </source>
</evidence>
<keyword evidence="1" id="KW-0472">Membrane</keyword>